<sequence length="305" mass="33785">MTVLLLVGPTAAGKSEVAVAVAEAVGGEIISADARAIYRGLEIGTDRPPREVLARVPHHLVGTLDPWEHYDAARFRADCERLVAEIQGRDHRAIIVGGSTLYVRALTRGLSPGPAADPELRAELAQRPTAELREELARVDPASAARIHPADRVRLVRAVEVHRLTGRPLTAAWGSEKAFPWPLVPVGLTVERSELGRRIEARVARMLAEGLIEEARRLWNLDLPSDAPAVRTIGYRELFPYFAGEYDLDEARRRIVRNTKAYARRQLAFFRAEPRVHWLDVTGRPAPEVATEVIAHWQAAESGLE</sequence>
<evidence type="ECO:0000256" key="11">
    <source>
        <dbReference type="RuleBase" id="RU003783"/>
    </source>
</evidence>
<dbReference type="InterPro" id="IPR018022">
    <property type="entry name" value="IPT"/>
</dbReference>
<evidence type="ECO:0000256" key="5">
    <source>
        <dbReference type="ARBA" id="ARBA00022694"/>
    </source>
</evidence>
<dbReference type="InterPro" id="IPR027417">
    <property type="entry name" value="P-loop_NTPase"/>
</dbReference>
<feature type="binding site" evidence="10">
    <location>
        <begin position="8"/>
        <end position="15"/>
    </location>
    <ligand>
        <name>ATP</name>
        <dbReference type="ChEBI" id="CHEBI:30616"/>
    </ligand>
</feature>
<dbReference type="KEGG" id="bana:BARAN1_0967"/>
<dbReference type="SUPFAM" id="SSF52540">
    <property type="entry name" value="P-loop containing nucleoside triphosphate hydrolases"/>
    <property type="match status" value="2"/>
</dbReference>
<keyword evidence="6 10" id="KW-0547">Nucleotide-binding</keyword>
<evidence type="ECO:0000256" key="6">
    <source>
        <dbReference type="ARBA" id="ARBA00022741"/>
    </source>
</evidence>
<evidence type="ECO:0000256" key="1">
    <source>
        <dbReference type="ARBA" id="ARBA00001946"/>
    </source>
</evidence>
<evidence type="ECO:0000256" key="12">
    <source>
        <dbReference type="RuleBase" id="RU003784"/>
    </source>
</evidence>
<evidence type="ECO:0000256" key="4">
    <source>
        <dbReference type="ARBA" id="ARBA00022679"/>
    </source>
</evidence>
<keyword evidence="7 10" id="KW-0067">ATP-binding</keyword>
<feature type="site" description="Interaction with substrate tRNA" evidence="10">
    <location>
        <position position="99"/>
    </location>
</feature>
<dbReference type="GO" id="GO:0005524">
    <property type="term" value="F:ATP binding"/>
    <property type="evidence" value="ECO:0007669"/>
    <property type="project" value="UniProtKB-UniRule"/>
</dbReference>
<dbReference type="RefSeq" id="WP_122031379.1">
    <property type="nucleotide sequence ID" value="NZ_LS483254.1"/>
</dbReference>
<dbReference type="Gene3D" id="3.40.50.300">
    <property type="entry name" value="P-loop containing nucleotide triphosphate hydrolases"/>
    <property type="match status" value="1"/>
</dbReference>
<dbReference type="InterPro" id="IPR039657">
    <property type="entry name" value="Dimethylallyltransferase"/>
</dbReference>
<dbReference type="PANTHER" id="PTHR11088">
    <property type="entry name" value="TRNA DIMETHYLALLYLTRANSFERASE"/>
    <property type="match status" value="1"/>
</dbReference>
<dbReference type="GO" id="GO:0006400">
    <property type="term" value="P:tRNA modification"/>
    <property type="evidence" value="ECO:0007669"/>
    <property type="project" value="TreeGrafter"/>
</dbReference>
<comment type="function">
    <text evidence="2 10 12">Catalyzes the transfer of a dimethylallyl group onto the adenine at position 37 in tRNAs that read codons beginning with uridine, leading to the formation of N6-(dimethylallyl)adenosine (i(6)A).</text>
</comment>
<keyword evidence="4 10" id="KW-0808">Transferase</keyword>
<dbReference type="Proteomes" id="UP000249818">
    <property type="component" value="Chromosome BARAN1"/>
</dbReference>
<evidence type="ECO:0000256" key="10">
    <source>
        <dbReference type="HAMAP-Rule" id="MF_00185"/>
    </source>
</evidence>
<dbReference type="Pfam" id="PF01715">
    <property type="entry name" value="IPPT"/>
    <property type="match status" value="1"/>
</dbReference>
<dbReference type="EC" id="2.5.1.75" evidence="10"/>
<dbReference type="Gene3D" id="1.10.20.140">
    <property type="match status" value="1"/>
</dbReference>
<dbReference type="HAMAP" id="MF_00185">
    <property type="entry name" value="IPP_trans"/>
    <property type="match status" value="1"/>
</dbReference>
<dbReference type="GO" id="GO:0052381">
    <property type="term" value="F:tRNA dimethylallyltransferase activity"/>
    <property type="evidence" value="ECO:0007669"/>
    <property type="project" value="UniProtKB-UniRule"/>
</dbReference>
<dbReference type="NCBIfam" id="TIGR00174">
    <property type="entry name" value="miaA"/>
    <property type="match status" value="1"/>
</dbReference>
<evidence type="ECO:0000256" key="8">
    <source>
        <dbReference type="ARBA" id="ARBA00022842"/>
    </source>
</evidence>
<comment type="catalytic activity">
    <reaction evidence="9 10 11">
        <text>adenosine(37) in tRNA + dimethylallyl diphosphate = N(6)-dimethylallyladenosine(37) in tRNA + diphosphate</text>
        <dbReference type="Rhea" id="RHEA:26482"/>
        <dbReference type="Rhea" id="RHEA-COMP:10162"/>
        <dbReference type="Rhea" id="RHEA-COMP:10375"/>
        <dbReference type="ChEBI" id="CHEBI:33019"/>
        <dbReference type="ChEBI" id="CHEBI:57623"/>
        <dbReference type="ChEBI" id="CHEBI:74411"/>
        <dbReference type="ChEBI" id="CHEBI:74415"/>
        <dbReference type="EC" id="2.5.1.75"/>
    </reaction>
</comment>
<keyword evidence="15" id="KW-1185">Reference proteome</keyword>
<comment type="subunit">
    <text evidence="10">Monomer.</text>
</comment>
<comment type="caution">
    <text evidence="10">Lacks conserved residue(s) required for the propagation of feature annotation.</text>
</comment>
<accession>A0A2X3KK09</accession>
<evidence type="ECO:0000313" key="15">
    <source>
        <dbReference type="Proteomes" id="UP000249818"/>
    </source>
</evidence>
<keyword evidence="8 10" id="KW-0460">Magnesium</keyword>
<evidence type="ECO:0000256" key="3">
    <source>
        <dbReference type="ARBA" id="ARBA00005842"/>
    </source>
</evidence>
<proteinExistence type="inferred from homology"/>
<evidence type="ECO:0000256" key="9">
    <source>
        <dbReference type="ARBA" id="ARBA00049563"/>
    </source>
</evidence>
<dbReference type="OrthoDB" id="9776390at2"/>
<gene>
    <name evidence="10 14" type="primary">miaA</name>
    <name evidence="14" type="ORF">BARAN1_0967</name>
</gene>
<evidence type="ECO:0000256" key="7">
    <source>
        <dbReference type="ARBA" id="ARBA00022840"/>
    </source>
</evidence>
<protein>
    <recommendedName>
        <fullName evidence="10">tRNA dimethylallyltransferase</fullName>
        <ecNumber evidence="10">2.5.1.75</ecNumber>
    </recommendedName>
    <alternativeName>
        <fullName evidence="10">Dimethylallyl diphosphate:tRNA dimethylallyltransferase</fullName>
        <shortName evidence="10">DMAPP:tRNA dimethylallyltransferase</shortName>
        <shortName evidence="10">DMATase</shortName>
    </alternativeName>
    <alternativeName>
        <fullName evidence="10">Isopentenyl-diphosphate:tRNA isopentenyltransferase</fullName>
        <shortName evidence="10">IPP transferase</shortName>
        <shortName evidence="10">IPPT</shortName>
        <shortName evidence="10">IPTase</shortName>
    </alternativeName>
</protein>
<evidence type="ECO:0000313" key="14">
    <source>
        <dbReference type="EMBL" id="SQD92991.1"/>
    </source>
</evidence>
<feature type="site" description="Interaction with substrate tRNA" evidence="10">
    <location>
        <position position="121"/>
    </location>
</feature>
<keyword evidence="5 10" id="KW-0819">tRNA processing</keyword>
<comment type="similarity">
    <text evidence="3 10 13">Belongs to the IPP transferase family.</text>
</comment>
<name>A0A2X3KK09_9BACT</name>
<dbReference type="EMBL" id="LS483254">
    <property type="protein sequence ID" value="SQD92991.1"/>
    <property type="molecule type" value="Genomic_DNA"/>
</dbReference>
<feature type="binding site" evidence="10">
    <location>
        <begin position="10"/>
        <end position="15"/>
    </location>
    <ligand>
        <name>substrate</name>
    </ligand>
</feature>
<dbReference type="AlphaFoldDB" id="A0A2X3KK09"/>
<reference evidence="15" key="1">
    <citation type="submission" date="2018-05" db="EMBL/GenBank/DDBJ databases">
        <authorList>
            <person name="Hao L."/>
        </authorList>
    </citation>
    <scope>NUCLEOTIDE SEQUENCE [LARGE SCALE GENOMIC DNA]</scope>
</reference>
<evidence type="ECO:0000256" key="13">
    <source>
        <dbReference type="RuleBase" id="RU003785"/>
    </source>
</evidence>
<evidence type="ECO:0000256" key="2">
    <source>
        <dbReference type="ARBA" id="ARBA00003213"/>
    </source>
</evidence>
<dbReference type="PANTHER" id="PTHR11088:SF60">
    <property type="entry name" value="TRNA DIMETHYLALLYLTRANSFERASE"/>
    <property type="match status" value="1"/>
</dbReference>
<comment type="cofactor">
    <cofactor evidence="1 10">
        <name>Mg(2+)</name>
        <dbReference type="ChEBI" id="CHEBI:18420"/>
    </cofactor>
</comment>
<organism evidence="14 15">
    <name type="scientific">Candidatus Bipolaricaulis anaerobius</name>
    <dbReference type="NCBI Taxonomy" id="2026885"/>
    <lineage>
        <taxon>Bacteria</taxon>
        <taxon>Candidatus Bipolaricaulota</taxon>
        <taxon>Candidatus Bipolaricaulia</taxon>
        <taxon>Candidatus Bipolaricaulales</taxon>
        <taxon>Candidatus Bipolaricaulaceae</taxon>
        <taxon>Candidatus Bipolaricaulis</taxon>
    </lineage>
</organism>